<proteinExistence type="predicted"/>
<feature type="domain" description="Dienelactone hydrolase" evidence="1">
    <location>
        <begin position="70"/>
        <end position="159"/>
    </location>
</feature>
<dbReference type="Pfam" id="PF01738">
    <property type="entry name" value="DLH"/>
    <property type="match status" value="1"/>
</dbReference>
<dbReference type="RefSeq" id="WP_048095043.1">
    <property type="nucleotide sequence ID" value="NZ_CP006577.1"/>
</dbReference>
<dbReference type="InterPro" id="IPR002925">
    <property type="entry name" value="Dienelactn_hydro"/>
</dbReference>
<dbReference type="HOGENOM" id="CLU_089548_0_0_2"/>
<organism evidence="2 3">
    <name type="scientific">Archaeoglobus fulgidus DSM 8774</name>
    <dbReference type="NCBI Taxonomy" id="1344584"/>
    <lineage>
        <taxon>Archaea</taxon>
        <taxon>Methanobacteriati</taxon>
        <taxon>Methanobacteriota</taxon>
        <taxon>Archaeoglobi</taxon>
        <taxon>Archaeoglobales</taxon>
        <taxon>Archaeoglobaceae</taxon>
        <taxon>Archaeoglobus</taxon>
    </lineage>
</organism>
<dbReference type="PANTHER" id="PTHR42103">
    <property type="entry name" value="ALPHA/BETA-HYDROLASES SUPERFAMILY PROTEIN"/>
    <property type="match status" value="1"/>
</dbReference>
<keyword evidence="2" id="KW-0378">Hydrolase</keyword>
<dbReference type="PANTHER" id="PTHR42103:SF2">
    <property type="entry name" value="AB HYDROLASE-1 DOMAIN-CONTAINING PROTEIN"/>
    <property type="match status" value="1"/>
</dbReference>
<dbReference type="InterPro" id="IPR029058">
    <property type="entry name" value="AB_hydrolase_fold"/>
</dbReference>
<dbReference type="GeneID" id="24794054"/>
<dbReference type="GO" id="GO:0016787">
    <property type="term" value="F:hydrolase activity"/>
    <property type="evidence" value="ECO:0007669"/>
    <property type="project" value="UniProtKB-KW"/>
</dbReference>
<dbReference type="Proteomes" id="UP000028501">
    <property type="component" value="Chromosome"/>
</dbReference>
<dbReference type="AlphaFoldDB" id="A0A075WCN4"/>
<evidence type="ECO:0000313" key="3">
    <source>
        <dbReference type="Proteomes" id="UP000028501"/>
    </source>
</evidence>
<name>A0A075WCN4_ARCFL</name>
<dbReference type="KEGG" id="afg:AFULGI_00005240"/>
<protein>
    <submittedName>
        <fullName evidence="2">Putative hydrolase of the alpha/beta superfamily</fullName>
    </submittedName>
</protein>
<dbReference type="SUPFAM" id="SSF53474">
    <property type="entry name" value="alpha/beta-Hydrolases"/>
    <property type="match status" value="1"/>
</dbReference>
<sequence length="187" mass="21144">MADIVVDGIRATYNIRGESAALLCPPHPLMGGSRFDVRLERIAAELTKRNVSVLRFDYQRPFRSGIGEVEDAKKCVAYLKDRHDKIAVIGYSFGSVVASNVAEYCDAAVYISPLPEINSIYFKDAEIPKLFIIATRDQFVSLEESVKLYEQASKPKEVVKVETDHFYFGKFDFIAKITADFIERQSF</sequence>
<gene>
    <name evidence="2" type="ORF">AFULGI_00005240</name>
</gene>
<dbReference type="Gene3D" id="3.40.50.1820">
    <property type="entry name" value="alpha/beta hydrolase"/>
    <property type="match status" value="1"/>
</dbReference>
<accession>A0A075WCN4</accession>
<evidence type="ECO:0000259" key="1">
    <source>
        <dbReference type="Pfam" id="PF01738"/>
    </source>
</evidence>
<dbReference type="EMBL" id="CP006577">
    <property type="protein sequence ID" value="AIG97332.1"/>
    <property type="molecule type" value="Genomic_DNA"/>
</dbReference>
<evidence type="ECO:0000313" key="2">
    <source>
        <dbReference type="EMBL" id="AIG97332.1"/>
    </source>
</evidence>
<reference evidence="2 3" key="1">
    <citation type="submission" date="2013-07" db="EMBL/GenBank/DDBJ databases">
        <title>Genome of Archaeoglobus fulgidus.</title>
        <authorList>
            <person name="Fiebig A."/>
            <person name="Birkeland N.-K."/>
        </authorList>
    </citation>
    <scope>NUCLEOTIDE SEQUENCE [LARGE SCALE GENOMIC DNA]</scope>
    <source>
        <strain evidence="2 3">DSM 8774</strain>
    </source>
</reference>